<proteinExistence type="predicted"/>
<accession>S5T599</accession>
<gene>
    <name evidence="1" type="ORF">B841_11690</name>
</gene>
<dbReference type="AlphaFoldDB" id="S5T599"/>
<sequence>MTHSLADHLTIDAAAARIAERNRHPSHLLTAPGPDADGSRTAAALRRAADSETRRLQEIQRIGATRWREISRLAQNVVDADGHTAAALRWGGRR</sequence>
<reference evidence="1 2" key="1">
    <citation type="submission" date="2012-11" db="EMBL/GenBank/DDBJ databases">
        <title>The complete genome sequence of Corynebacterium maris Coryn-1 (=DSM 45190).</title>
        <authorList>
            <person name="Schaffert L."/>
            <person name="Albersmeier A."/>
            <person name="Kalinowski J."/>
            <person name="Ruckert C."/>
        </authorList>
    </citation>
    <scope>NUCLEOTIDE SEQUENCE [LARGE SCALE GENOMIC DNA]</scope>
    <source>
        <strain evidence="2">Coryn-1</strain>
    </source>
</reference>
<protein>
    <submittedName>
        <fullName evidence="1">Uncharacterized protein</fullName>
    </submittedName>
</protein>
<name>S5T599_9CORY</name>
<dbReference type="STRING" id="1224163.B841_11690"/>
<dbReference type="KEGG" id="cmd:B841_11690"/>
<keyword evidence="2" id="KW-1185">Reference proteome</keyword>
<organism evidence="1 2">
    <name type="scientific">Corynebacterium maris DSM 45190</name>
    <dbReference type="NCBI Taxonomy" id="1224163"/>
    <lineage>
        <taxon>Bacteria</taxon>
        <taxon>Bacillati</taxon>
        <taxon>Actinomycetota</taxon>
        <taxon>Actinomycetes</taxon>
        <taxon>Mycobacteriales</taxon>
        <taxon>Corynebacteriaceae</taxon>
        <taxon>Corynebacterium</taxon>
    </lineage>
</organism>
<dbReference type="Proteomes" id="UP000015388">
    <property type="component" value="Chromosome"/>
</dbReference>
<dbReference type="PATRIC" id="fig|1224163.3.peg.2359"/>
<evidence type="ECO:0000313" key="1">
    <source>
        <dbReference type="EMBL" id="AGS35810.1"/>
    </source>
</evidence>
<dbReference type="RefSeq" id="WP_020935742.1">
    <property type="nucleotide sequence ID" value="NC_021915.1"/>
</dbReference>
<evidence type="ECO:0000313" key="2">
    <source>
        <dbReference type="Proteomes" id="UP000015388"/>
    </source>
</evidence>
<dbReference type="HOGENOM" id="CLU_2381330_0_0_11"/>
<dbReference type="EMBL" id="CP003924">
    <property type="protein sequence ID" value="AGS35810.1"/>
    <property type="molecule type" value="Genomic_DNA"/>
</dbReference>